<accession>A0A840RXS8</accession>
<evidence type="ECO:0000313" key="1">
    <source>
        <dbReference type="EMBL" id="MBB5202735.1"/>
    </source>
</evidence>
<proteinExistence type="predicted"/>
<dbReference type="AlphaFoldDB" id="A0A840RXS8"/>
<organism evidence="1 2">
    <name type="scientific">Inhella inkyongensis</name>
    <dbReference type="NCBI Taxonomy" id="392593"/>
    <lineage>
        <taxon>Bacteria</taxon>
        <taxon>Pseudomonadati</taxon>
        <taxon>Pseudomonadota</taxon>
        <taxon>Betaproteobacteria</taxon>
        <taxon>Burkholderiales</taxon>
        <taxon>Sphaerotilaceae</taxon>
        <taxon>Inhella</taxon>
    </lineage>
</organism>
<dbReference type="OrthoDB" id="8906379at2"/>
<reference evidence="1 2" key="1">
    <citation type="submission" date="2020-08" db="EMBL/GenBank/DDBJ databases">
        <title>Genomic Encyclopedia of Type Strains, Phase IV (KMG-IV): sequencing the most valuable type-strain genomes for metagenomic binning, comparative biology and taxonomic classification.</title>
        <authorList>
            <person name="Goeker M."/>
        </authorList>
    </citation>
    <scope>NUCLEOTIDE SEQUENCE [LARGE SCALE GENOMIC DNA]</scope>
    <source>
        <strain evidence="1 2">DSM 23958</strain>
    </source>
</reference>
<evidence type="ECO:0000313" key="2">
    <source>
        <dbReference type="Proteomes" id="UP000554837"/>
    </source>
</evidence>
<keyword evidence="2" id="KW-1185">Reference proteome</keyword>
<protein>
    <submittedName>
        <fullName evidence="1">Uncharacterized protein</fullName>
    </submittedName>
</protein>
<dbReference type="Proteomes" id="UP000554837">
    <property type="component" value="Unassembled WGS sequence"/>
</dbReference>
<dbReference type="EMBL" id="JACHHO010000001">
    <property type="protein sequence ID" value="MBB5202735.1"/>
    <property type="molecule type" value="Genomic_DNA"/>
</dbReference>
<name>A0A840RXS8_9BURK</name>
<dbReference type="RefSeq" id="WP_138858162.1">
    <property type="nucleotide sequence ID" value="NZ_CP040709.1"/>
</dbReference>
<gene>
    <name evidence="1" type="ORF">HNQ51_000028</name>
</gene>
<sequence length="287" mass="30672">MSGARGRVWGGAVLALLGLAAGLALQWRPVAEPIEVGVERPAGARPLPLLPASAASPASGITTARAPAQVASVAAPSDPAAKIGSEGYGPHVQRALDSGDAAQALEAANWIAQCKPEFDVEAALNGTHPKYRIQVADEVRAEWIERERLTQRLCQTLTPDLLAQHRALAQRAFEAKLPGAGLALYKTLPREERNESERALALRALRADAERGEALAVPVLALADLGLPRGEQLGYQRLLKQLVLRKILPAMNAAMRFDRPAPPFSVQEEDEASALAQRLLPRFRLGG</sequence>
<comment type="caution">
    <text evidence="1">The sequence shown here is derived from an EMBL/GenBank/DDBJ whole genome shotgun (WGS) entry which is preliminary data.</text>
</comment>